<sequence>MGANYQSACHGKSTADVIAKLSLVEEETDESLYWMELIVEVGLLPLKKVSDLMSENTEILTLNCINQKFT</sequence>
<proteinExistence type="predicted"/>
<dbReference type="KEGG" id="npu:Npun_R6011"/>
<gene>
    <name evidence="1" type="ordered locus">Npun_R6011</name>
</gene>
<evidence type="ECO:0000313" key="2">
    <source>
        <dbReference type="Proteomes" id="UP000001191"/>
    </source>
</evidence>
<keyword evidence="2" id="KW-1185">Reference proteome</keyword>
<dbReference type="EnsemblBacteria" id="ACC84301">
    <property type="protein sequence ID" value="ACC84301"/>
    <property type="gene ID" value="Npun_R6011"/>
</dbReference>
<dbReference type="InterPro" id="IPR012657">
    <property type="entry name" value="23S_rRNA-intervening_sequence"/>
</dbReference>
<dbReference type="Proteomes" id="UP000001191">
    <property type="component" value="Chromosome"/>
</dbReference>
<evidence type="ECO:0008006" key="3">
    <source>
        <dbReference type="Google" id="ProtNLM"/>
    </source>
</evidence>
<dbReference type="STRING" id="63737.Npun_R6011"/>
<name>B2IU13_NOSP7</name>
<dbReference type="AlphaFoldDB" id="B2IU13"/>
<reference evidence="1 2" key="2">
    <citation type="journal article" date="2013" name="Plant Physiol.">
        <title>A Nostoc punctiforme Sugar Transporter Necessary to Establish a Cyanobacterium-Plant Symbiosis.</title>
        <authorList>
            <person name="Ekman M."/>
            <person name="Picossi S."/>
            <person name="Campbell E.L."/>
            <person name="Meeks J.C."/>
            <person name="Flores E."/>
        </authorList>
    </citation>
    <scope>NUCLEOTIDE SEQUENCE [LARGE SCALE GENOMIC DNA]</scope>
    <source>
        <strain evidence="2">ATCC 29133 / PCC 73102</strain>
    </source>
</reference>
<evidence type="ECO:0000313" key="1">
    <source>
        <dbReference type="EMBL" id="ACC84301.1"/>
    </source>
</evidence>
<dbReference type="SUPFAM" id="SSF158446">
    <property type="entry name" value="IVS-encoded protein-like"/>
    <property type="match status" value="1"/>
</dbReference>
<accession>B2IU13</accession>
<protein>
    <recommendedName>
        <fullName evidence="3">Four helix bundle protein</fullName>
    </recommendedName>
</protein>
<dbReference type="HOGENOM" id="CLU_2753877_0_0_3"/>
<dbReference type="NCBIfam" id="TIGR02436">
    <property type="entry name" value="four helix bundle protein"/>
    <property type="match status" value="1"/>
</dbReference>
<dbReference type="eggNOG" id="ENOG5032RWC">
    <property type="taxonomic scope" value="Bacteria"/>
</dbReference>
<reference evidence="2" key="1">
    <citation type="submission" date="2008-04" db="EMBL/GenBank/DDBJ databases">
        <title>Complete sequence of chromosome of Nostoc punctiforme ATCC 29133.</title>
        <authorList>
            <consortium name="US DOE Joint Genome Institute"/>
            <person name="Copeland A."/>
            <person name="Lucas S."/>
            <person name="Lapidus A."/>
            <person name="Glavina del Rio T."/>
            <person name="Dalin E."/>
            <person name="Tice H."/>
            <person name="Pitluck S."/>
            <person name="Chain P."/>
            <person name="Malfatti S."/>
            <person name="Shin M."/>
            <person name="Vergez L."/>
            <person name="Schmutz J."/>
            <person name="Larimer F."/>
            <person name="Land M."/>
            <person name="Hauser L."/>
            <person name="Kyrpides N."/>
            <person name="Kim E."/>
            <person name="Meeks J.C."/>
            <person name="Elhai J."/>
            <person name="Campbell E.L."/>
            <person name="Thiel T."/>
            <person name="Longmire J."/>
            <person name="Potts M."/>
            <person name="Atlas R."/>
        </authorList>
    </citation>
    <scope>NUCLEOTIDE SEQUENCE [LARGE SCALE GENOMIC DNA]</scope>
    <source>
        <strain evidence="2">ATCC 29133 / PCC 73102</strain>
    </source>
</reference>
<organism evidence="1 2">
    <name type="scientific">Nostoc punctiforme (strain ATCC 29133 / PCC 73102)</name>
    <dbReference type="NCBI Taxonomy" id="63737"/>
    <lineage>
        <taxon>Bacteria</taxon>
        <taxon>Bacillati</taxon>
        <taxon>Cyanobacteriota</taxon>
        <taxon>Cyanophyceae</taxon>
        <taxon>Nostocales</taxon>
        <taxon>Nostocaceae</taxon>
        <taxon>Nostoc</taxon>
    </lineage>
</organism>
<dbReference type="RefSeq" id="WP_012412242.1">
    <property type="nucleotide sequence ID" value="NC_010628.1"/>
</dbReference>
<dbReference type="Gene3D" id="1.20.1440.60">
    <property type="entry name" value="23S rRNA-intervening sequence"/>
    <property type="match status" value="1"/>
</dbReference>
<dbReference type="InterPro" id="IPR036583">
    <property type="entry name" value="23S_rRNA_IVS_sf"/>
</dbReference>
<dbReference type="EMBL" id="CP001037">
    <property type="protein sequence ID" value="ACC84301.1"/>
    <property type="molecule type" value="Genomic_DNA"/>
</dbReference>